<name>A0A372EGM0_9BURK</name>
<feature type="domain" description="BON" evidence="3">
    <location>
        <begin position="57"/>
        <end position="124"/>
    </location>
</feature>
<dbReference type="PANTHER" id="PTHR34606">
    <property type="entry name" value="BON DOMAIN-CONTAINING PROTEIN"/>
    <property type="match status" value="1"/>
</dbReference>
<evidence type="ECO:0000313" key="5">
    <source>
        <dbReference type="Proteomes" id="UP000261931"/>
    </source>
</evidence>
<proteinExistence type="predicted"/>
<evidence type="ECO:0000313" key="4">
    <source>
        <dbReference type="EMBL" id="RFP77503.1"/>
    </source>
</evidence>
<evidence type="ECO:0000256" key="1">
    <source>
        <dbReference type="ARBA" id="ARBA00022729"/>
    </source>
</evidence>
<dbReference type="AlphaFoldDB" id="A0A372EGM0"/>
<dbReference type="Pfam" id="PF04972">
    <property type="entry name" value="BON"/>
    <property type="match status" value="2"/>
</dbReference>
<dbReference type="SMART" id="SM00749">
    <property type="entry name" value="BON"/>
    <property type="match status" value="2"/>
</dbReference>
<dbReference type="InterPro" id="IPR007055">
    <property type="entry name" value="BON_dom"/>
</dbReference>
<dbReference type="PANTHER" id="PTHR34606:SF4">
    <property type="entry name" value="OUTER MEMBRANE LIPOPROTEIN DOLP"/>
    <property type="match status" value="1"/>
</dbReference>
<evidence type="ECO:0000256" key="2">
    <source>
        <dbReference type="SAM" id="MobiDB-lite"/>
    </source>
</evidence>
<feature type="domain" description="BON" evidence="3">
    <location>
        <begin position="133"/>
        <end position="200"/>
    </location>
</feature>
<accession>A0A372EGM0</accession>
<keyword evidence="5" id="KW-1185">Reference proteome</keyword>
<dbReference type="Proteomes" id="UP000261931">
    <property type="component" value="Unassembled WGS sequence"/>
</dbReference>
<feature type="region of interest" description="Disordered" evidence="2">
    <location>
        <begin position="204"/>
        <end position="235"/>
    </location>
</feature>
<dbReference type="InterPro" id="IPR051686">
    <property type="entry name" value="Lipoprotein_DolP"/>
</dbReference>
<protein>
    <submittedName>
        <fullName evidence="4">BON domain-containing protein</fullName>
    </submittedName>
</protein>
<dbReference type="RefSeq" id="WP_116960343.1">
    <property type="nucleotide sequence ID" value="NZ_QVLS01000011.1"/>
</dbReference>
<evidence type="ECO:0000259" key="3">
    <source>
        <dbReference type="PROSITE" id="PS50914"/>
    </source>
</evidence>
<dbReference type="PROSITE" id="PS50914">
    <property type="entry name" value="BON"/>
    <property type="match status" value="2"/>
</dbReference>
<dbReference type="PROSITE" id="PS51257">
    <property type="entry name" value="PROKAR_LIPOPROTEIN"/>
    <property type="match status" value="1"/>
</dbReference>
<dbReference type="Gene3D" id="3.40.1520.20">
    <property type="match status" value="1"/>
</dbReference>
<gene>
    <name evidence="4" type="ORF">DY262_17295</name>
</gene>
<dbReference type="EMBL" id="QVLS01000011">
    <property type="protein sequence ID" value="RFP77503.1"/>
    <property type="molecule type" value="Genomic_DNA"/>
</dbReference>
<dbReference type="InterPro" id="IPR014004">
    <property type="entry name" value="Transpt-assoc_nodulatn_dom_bac"/>
</dbReference>
<feature type="compositionally biased region" description="Low complexity" evidence="2">
    <location>
        <begin position="226"/>
        <end position="235"/>
    </location>
</feature>
<sequence>MTTTRPSANRTRLGTAVLGAVGLSLVLSACAPLVLGGAAVGTALVASDRRSSATQLEDQTIEMRAGSRIREQLGGRANVYVNSYNRQVLLTGEVQNEATKTQAQSIVSGVDNVRSIVNELQVINSPGFSQRTTDTLITGRVKAGFVDARDIPTTAIKVTTTNNVVYLMGRVTAKEAERATHVARNVDGVQRVVRVFEVLTEEELKRLAPEPSVQPSNVVTPPPGSSAPATTAPRQ</sequence>
<organism evidence="4 5">
    <name type="scientific">Hydrogenophaga borbori</name>
    <dbReference type="NCBI Taxonomy" id="2294117"/>
    <lineage>
        <taxon>Bacteria</taxon>
        <taxon>Pseudomonadati</taxon>
        <taxon>Pseudomonadota</taxon>
        <taxon>Betaproteobacteria</taxon>
        <taxon>Burkholderiales</taxon>
        <taxon>Comamonadaceae</taxon>
        <taxon>Hydrogenophaga</taxon>
    </lineage>
</organism>
<keyword evidence="1" id="KW-0732">Signal</keyword>
<reference evidence="4 5" key="1">
    <citation type="submission" date="2018-08" db="EMBL/GenBank/DDBJ databases">
        <title>Hydrogenophaga sp. LA-38 isolated from sludge.</title>
        <authorList>
            <person name="Im W.-T."/>
        </authorList>
    </citation>
    <scope>NUCLEOTIDE SEQUENCE [LARGE SCALE GENOMIC DNA]</scope>
    <source>
        <strain evidence="4 5">LA-38</strain>
    </source>
</reference>
<comment type="caution">
    <text evidence="4">The sequence shown here is derived from an EMBL/GenBank/DDBJ whole genome shotgun (WGS) entry which is preliminary data.</text>
</comment>